<dbReference type="PANTHER" id="PTHR13011">
    <property type="entry name" value="TFIIF-ALPHA"/>
    <property type="match status" value="1"/>
</dbReference>
<evidence type="ECO:0000313" key="11">
    <source>
        <dbReference type="Ensembl" id="ENSPKIP00000018763.1"/>
    </source>
</evidence>
<feature type="compositionally biased region" description="Basic and acidic residues" evidence="10">
    <location>
        <begin position="225"/>
        <end position="237"/>
    </location>
</feature>
<sequence length="430" mass="48041">MEYIVRVPKNTNKRYNIMAFNAGDKVNCSTWAQARMERDMSNRRMYGEEEVVEGAAGSEFGKKQREEARRKKFGIVTREFRVEDQPWILKVNGKAGRRFKGQKKGGVTENASYYIFTQCPDGAFEAFPVSAWYNFTPLAKHRTLTAEEAEEEWGRRNKVVNHFSIMLQRRLREQERGDDDEEEGEKAGKKKKKKGDKGGDLRIHDLEDDLEMSSDDSDSSVGEDGESKPKAKKEAAKKGKGGKKKKKKKGSDSESSEDSDIEGRADSALFMKKRTPPKRGGGRGSGGSSRTGSRPGTPSIDTASTSSTLRAAATKLEQGKRQTAPPSSDTPPAKRLKMASNPQSPAEKSVQQAASGKSTPSSSDVQLTEEAVRRYLIRKPMTTKDLLKKFQTKRTGLSSEQTVNVLAQILKRLNPERKNINDKMHFYLTE</sequence>
<feature type="compositionally biased region" description="Acidic residues" evidence="10">
    <location>
        <begin position="206"/>
        <end position="224"/>
    </location>
</feature>
<dbReference type="GO" id="GO:0006367">
    <property type="term" value="P:transcription initiation at RNA polymerase II promoter"/>
    <property type="evidence" value="ECO:0007669"/>
    <property type="project" value="InterPro"/>
</dbReference>
<proteinExistence type="inferred from homology"/>
<dbReference type="InterPro" id="IPR011039">
    <property type="entry name" value="TFIIF_interaction"/>
</dbReference>
<dbReference type="GO" id="GO:0005674">
    <property type="term" value="C:transcription factor TFIIF complex"/>
    <property type="evidence" value="ECO:0007669"/>
    <property type="project" value="TreeGrafter"/>
</dbReference>
<keyword evidence="12" id="KW-1185">Reference proteome</keyword>
<feature type="region of interest" description="Disordered" evidence="10">
    <location>
        <begin position="171"/>
        <end position="369"/>
    </location>
</feature>
<keyword evidence="3" id="KW-0597">Phosphoprotein</keyword>
<dbReference type="GO" id="GO:0003677">
    <property type="term" value="F:DNA binding"/>
    <property type="evidence" value="ECO:0007669"/>
    <property type="project" value="UniProtKB-KW"/>
</dbReference>
<dbReference type="GeneTree" id="ENSGT00440000038032"/>
<feature type="compositionally biased region" description="Polar residues" evidence="10">
    <location>
        <begin position="340"/>
        <end position="366"/>
    </location>
</feature>
<evidence type="ECO:0000256" key="6">
    <source>
        <dbReference type="ARBA" id="ARBA00023163"/>
    </source>
</evidence>
<dbReference type="SUPFAM" id="SSF50916">
    <property type="entry name" value="Rap30/74 interaction domains"/>
    <property type="match status" value="1"/>
</dbReference>
<reference evidence="11" key="1">
    <citation type="submission" date="2025-08" db="UniProtKB">
        <authorList>
            <consortium name="Ensembl"/>
        </authorList>
    </citation>
    <scope>IDENTIFICATION</scope>
</reference>
<name>A0A3B3RKB5_9TELE</name>
<organism evidence="11 12">
    <name type="scientific">Paramormyrops kingsleyae</name>
    <dbReference type="NCBI Taxonomy" id="1676925"/>
    <lineage>
        <taxon>Eukaryota</taxon>
        <taxon>Metazoa</taxon>
        <taxon>Chordata</taxon>
        <taxon>Craniata</taxon>
        <taxon>Vertebrata</taxon>
        <taxon>Euteleostomi</taxon>
        <taxon>Actinopterygii</taxon>
        <taxon>Neopterygii</taxon>
        <taxon>Teleostei</taxon>
        <taxon>Osteoglossocephala</taxon>
        <taxon>Osteoglossomorpha</taxon>
        <taxon>Osteoglossiformes</taxon>
        <taxon>Mormyridae</taxon>
        <taxon>Paramormyrops</taxon>
    </lineage>
</organism>
<evidence type="ECO:0000256" key="4">
    <source>
        <dbReference type="ARBA" id="ARBA00023015"/>
    </source>
</evidence>
<dbReference type="AlphaFoldDB" id="A0A3B3RKB5"/>
<accession>A0A3B3RKB5</accession>
<comment type="similarity">
    <text evidence="2 9">Belongs to the TFIIF alpha subunit family.</text>
</comment>
<evidence type="ECO:0000256" key="5">
    <source>
        <dbReference type="ARBA" id="ARBA00023125"/>
    </source>
</evidence>
<keyword evidence="7 9" id="KW-0539">Nucleus</keyword>
<dbReference type="InterPro" id="IPR036390">
    <property type="entry name" value="WH_DNA-bd_sf"/>
</dbReference>
<dbReference type="Gene3D" id="1.10.10.10">
    <property type="entry name" value="Winged helix-like DNA-binding domain superfamily/Winged helix DNA-binding domain"/>
    <property type="match status" value="1"/>
</dbReference>
<dbReference type="GO" id="GO:0032968">
    <property type="term" value="P:positive regulation of transcription elongation by RNA polymerase II"/>
    <property type="evidence" value="ECO:0007669"/>
    <property type="project" value="InterPro"/>
</dbReference>
<feature type="compositionally biased region" description="Low complexity" evidence="10">
    <location>
        <begin position="290"/>
        <end position="314"/>
    </location>
</feature>
<comment type="function">
    <text evidence="8 9">TFIIF is a general transcription initiation factor that binds to RNA polymerase II and helps to recruit it to the initiation complex in collaboration with TFIIB. It promotes transcription elongation.</text>
</comment>
<evidence type="ECO:0000256" key="9">
    <source>
        <dbReference type="RuleBase" id="RU366044"/>
    </source>
</evidence>
<keyword evidence="4 9" id="KW-0805">Transcription regulation</keyword>
<evidence type="ECO:0000313" key="12">
    <source>
        <dbReference type="Proteomes" id="UP000261540"/>
    </source>
</evidence>
<dbReference type="GO" id="GO:0016251">
    <property type="term" value="F:RNA polymerase II general transcription initiation factor activity"/>
    <property type="evidence" value="ECO:0007669"/>
    <property type="project" value="TreeGrafter"/>
</dbReference>
<dbReference type="Proteomes" id="UP000261540">
    <property type="component" value="Unplaced"/>
</dbReference>
<dbReference type="InterPro" id="IPR008851">
    <property type="entry name" value="TFIIF-alpha"/>
</dbReference>
<keyword evidence="5 9" id="KW-0238">DNA-binding</keyword>
<dbReference type="SUPFAM" id="SSF46785">
    <property type="entry name" value="Winged helix' DNA-binding domain"/>
    <property type="match status" value="1"/>
</dbReference>
<dbReference type="Pfam" id="PF05793">
    <property type="entry name" value="TFIIF_alpha"/>
    <property type="match status" value="1"/>
</dbReference>
<protein>
    <recommendedName>
        <fullName evidence="9">Transcription initiation factor IIF subunit alpha</fullName>
    </recommendedName>
</protein>
<feature type="compositionally biased region" description="Basic residues" evidence="10">
    <location>
        <begin position="271"/>
        <end position="281"/>
    </location>
</feature>
<dbReference type="GO" id="GO:0001096">
    <property type="term" value="F:TFIIF-class transcription factor complex binding"/>
    <property type="evidence" value="ECO:0007669"/>
    <property type="project" value="TreeGrafter"/>
</dbReference>
<evidence type="ECO:0000256" key="2">
    <source>
        <dbReference type="ARBA" id="ARBA00005249"/>
    </source>
</evidence>
<evidence type="ECO:0000256" key="1">
    <source>
        <dbReference type="ARBA" id="ARBA00004123"/>
    </source>
</evidence>
<evidence type="ECO:0000256" key="8">
    <source>
        <dbReference type="ARBA" id="ARBA00025232"/>
    </source>
</evidence>
<feature type="compositionally biased region" description="Basic and acidic residues" evidence="10">
    <location>
        <begin position="196"/>
        <end position="205"/>
    </location>
</feature>
<reference evidence="11" key="2">
    <citation type="submission" date="2025-09" db="UniProtKB">
        <authorList>
            <consortium name="Ensembl"/>
        </authorList>
    </citation>
    <scope>IDENTIFICATION</scope>
</reference>
<dbReference type="Ensembl" id="ENSPKIT00000035594.1">
    <property type="protein sequence ID" value="ENSPKIP00000018763.1"/>
    <property type="gene ID" value="ENSPKIG00000004185.1"/>
</dbReference>
<dbReference type="PANTHER" id="PTHR13011:SF0">
    <property type="entry name" value="GENERAL TRANSCRIPTION FACTOR IIF SUBUNIT 1"/>
    <property type="match status" value="1"/>
</dbReference>
<evidence type="ECO:0000256" key="3">
    <source>
        <dbReference type="ARBA" id="ARBA00022553"/>
    </source>
</evidence>
<comment type="subcellular location">
    <subcellularLocation>
        <location evidence="1 9">Nucleus</location>
    </subcellularLocation>
</comment>
<dbReference type="FunFam" id="1.10.10.10:FF:000290">
    <property type="entry name" value="General transcription factor IIF subunit 1"/>
    <property type="match status" value="1"/>
</dbReference>
<keyword evidence="6 9" id="KW-0804">Transcription</keyword>
<feature type="compositionally biased region" description="Basic residues" evidence="10">
    <location>
        <begin position="238"/>
        <end position="249"/>
    </location>
</feature>
<evidence type="ECO:0000256" key="7">
    <source>
        <dbReference type="ARBA" id="ARBA00023242"/>
    </source>
</evidence>
<dbReference type="InterPro" id="IPR036388">
    <property type="entry name" value="WH-like_DNA-bd_sf"/>
</dbReference>
<evidence type="ECO:0000256" key="10">
    <source>
        <dbReference type="SAM" id="MobiDB-lite"/>
    </source>
</evidence>